<dbReference type="Ensembl" id="ENSMMDT00005006479.1">
    <property type="protein sequence ID" value="ENSMMDP00005006315.1"/>
    <property type="gene ID" value="ENSMMDG00005003483.1"/>
</dbReference>
<organism evidence="2 3">
    <name type="scientific">Myripristis murdjan</name>
    <name type="common">pinecone soldierfish</name>
    <dbReference type="NCBI Taxonomy" id="586833"/>
    <lineage>
        <taxon>Eukaryota</taxon>
        <taxon>Metazoa</taxon>
        <taxon>Chordata</taxon>
        <taxon>Craniata</taxon>
        <taxon>Vertebrata</taxon>
        <taxon>Euteleostomi</taxon>
        <taxon>Actinopterygii</taxon>
        <taxon>Neopterygii</taxon>
        <taxon>Teleostei</taxon>
        <taxon>Neoteleostei</taxon>
        <taxon>Acanthomorphata</taxon>
        <taxon>Holocentriformes</taxon>
        <taxon>Holocentridae</taxon>
        <taxon>Myripristis</taxon>
    </lineage>
</organism>
<dbReference type="Proteomes" id="UP000472263">
    <property type="component" value="Chromosome 13"/>
</dbReference>
<accession>A0A667WLL9</accession>
<sequence length="171" mass="19665">MRPYGLRRSIRCPKKYGEHIKERANIWASSDNQDLKPEPSEEESQKPLDVRYMRNTAVLPDLRPPHSDEPLTFKDKDSVSGPTSQAGPLMIHGYTVPEYQHTYHSVVDPLLCAPCGGLTAYSLQLGRTIKEHLFEELAYPTLQITEQPNRKVEVVERFFLFPVNMKWPNLC</sequence>
<dbReference type="InParanoid" id="A0A667WLL9"/>
<feature type="compositionally biased region" description="Basic and acidic residues" evidence="1">
    <location>
        <begin position="63"/>
        <end position="78"/>
    </location>
</feature>
<reference evidence="2" key="1">
    <citation type="submission" date="2019-06" db="EMBL/GenBank/DDBJ databases">
        <authorList>
            <consortium name="Wellcome Sanger Institute Data Sharing"/>
        </authorList>
    </citation>
    <scope>NUCLEOTIDE SEQUENCE [LARGE SCALE GENOMIC DNA]</scope>
</reference>
<name>A0A667WLL9_9TELE</name>
<dbReference type="AlphaFoldDB" id="A0A667WLL9"/>
<keyword evidence="3" id="KW-1185">Reference proteome</keyword>
<evidence type="ECO:0000313" key="2">
    <source>
        <dbReference type="Ensembl" id="ENSMMDP00005006315.1"/>
    </source>
</evidence>
<feature type="region of interest" description="Disordered" evidence="1">
    <location>
        <begin position="26"/>
        <end position="84"/>
    </location>
</feature>
<evidence type="ECO:0000313" key="3">
    <source>
        <dbReference type="Proteomes" id="UP000472263"/>
    </source>
</evidence>
<dbReference type="Pfam" id="PF15578">
    <property type="entry name" value="DUF4662"/>
    <property type="match status" value="1"/>
</dbReference>
<protein>
    <submittedName>
        <fullName evidence="2">Uncharacterized protein</fullName>
    </submittedName>
</protein>
<proteinExistence type="predicted"/>
<reference evidence="2" key="3">
    <citation type="submission" date="2025-09" db="UniProtKB">
        <authorList>
            <consortium name="Ensembl"/>
        </authorList>
    </citation>
    <scope>IDENTIFICATION</scope>
</reference>
<evidence type="ECO:0000256" key="1">
    <source>
        <dbReference type="SAM" id="MobiDB-lite"/>
    </source>
</evidence>
<reference evidence="2" key="2">
    <citation type="submission" date="2025-08" db="UniProtKB">
        <authorList>
            <consortium name="Ensembl"/>
        </authorList>
    </citation>
    <scope>IDENTIFICATION</scope>
</reference>
<feature type="compositionally biased region" description="Basic and acidic residues" evidence="1">
    <location>
        <begin position="33"/>
        <end position="52"/>
    </location>
</feature>
<dbReference type="InterPro" id="IPR028970">
    <property type="entry name" value="DUF4662"/>
</dbReference>
<dbReference type="GeneTree" id="ENSGT00940000180040"/>